<dbReference type="InterPro" id="IPR001965">
    <property type="entry name" value="Znf_PHD"/>
</dbReference>
<dbReference type="Gene3D" id="3.30.40.10">
    <property type="entry name" value="Zinc/RING finger domain, C3HC4 (zinc finger)"/>
    <property type="match status" value="2"/>
</dbReference>
<dbReference type="InterPro" id="IPR050701">
    <property type="entry name" value="Histone_Mod_Regulator"/>
</dbReference>
<proteinExistence type="inferred from homology"/>
<evidence type="ECO:0000256" key="6">
    <source>
        <dbReference type="PROSITE-ProRule" id="PRU00146"/>
    </source>
</evidence>
<dbReference type="AlphaFoldDB" id="S4RTV8"/>
<dbReference type="Ensembl" id="ENSPMAT00000008687.1">
    <property type="protein sequence ID" value="ENSPMAP00000008648.1"/>
    <property type="gene ID" value="ENSPMAG00000007864.1"/>
</dbReference>
<dbReference type="InterPro" id="IPR013083">
    <property type="entry name" value="Znf_RING/FYVE/PHD"/>
</dbReference>
<dbReference type="InterPro" id="IPR019786">
    <property type="entry name" value="Zinc_finger_PHD-type_CS"/>
</dbReference>
<reference evidence="9" key="2">
    <citation type="submission" date="2025-09" db="UniProtKB">
        <authorList>
            <consortium name="Ensembl"/>
        </authorList>
    </citation>
    <scope>IDENTIFICATION</scope>
</reference>
<comment type="similarity">
    <text evidence="5">Belongs to the JADE family.</text>
</comment>
<dbReference type="InterPro" id="IPR034732">
    <property type="entry name" value="EPHD"/>
</dbReference>
<protein>
    <recommendedName>
        <fullName evidence="10">Jade family PHD finger 2</fullName>
    </recommendedName>
</protein>
<dbReference type="SUPFAM" id="SSF57903">
    <property type="entry name" value="FYVE/PHD zinc finger"/>
    <property type="match status" value="1"/>
</dbReference>
<keyword evidence="4" id="KW-0862">Zinc</keyword>
<dbReference type="SMART" id="SM00249">
    <property type="entry name" value="PHD"/>
    <property type="match status" value="1"/>
</dbReference>
<sequence length="150" mass="16099">LGSVSSCARSMLTMPTMSLGLPPVRERSLEAALSRLERRCADSALRALSTEAALGIEFDADVVCDVCRSPHAEDGNEMVFCDKCDVCVHQACYGIACVPAGSWLCRVCDRGVAAPRCQLCPRRDGAMKPTRGGGKWAHVSCALWIPEVRG</sequence>
<evidence type="ECO:0000256" key="4">
    <source>
        <dbReference type="ARBA" id="ARBA00022833"/>
    </source>
</evidence>
<feature type="domain" description="PHD-type" evidence="7">
    <location>
        <begin position="61"/>
        <end position="111"/>
    </location>
</feature>
<keyword evidence="3 6" id="KW-0863">Zinc-finger</keyword>
<feature type="domain" description="PHD-type" evidence="8">
    <location>
        <begin position="114"/>
        <end position="150"/>
    </location>
</feature>
<evidence type="ECO:0000259" key="7">
    <source>
        <dbReference type="PROSITE" id="PS50016"/>
    </source>
</evidence>
<dbReference type="GO" id="GO:0006357">
    <property type="term" value="P:regulation of transcription by RNA polymerase II"/>
    <property type="evidence" value="ECO:0007669"/>
    <property type="project" value="TreeGrafter"/>
</dbReference>
<dbReference type="HOGENOM" id="CLU_100457_2_0_1"/>
<dbReference type="STRING" id="7757.ENSPMAP00000008648"/>
<dbReference type="InterPro" id="IPR019787">
    <property type="entry name" value="Znf_PHD-finger"/>
</dbReference>
<dbReference type="GeneTree" id="ENSGT00940000158247"/>
<organism evidence="9">
    <name type="scientific">Petromyzon marinus</name>
    <name type="common">Sea lamprey</name>
    <dbReference type="NCBI Taxonomy" id="7757"/>
    <lineage>
        <taxon>Eukaryota</taxon>
        <taxon>Metazoa</taxon>
        <taxon>Chordata</taxon>
        <taxon>Craniata</taxon>
        <taxon>Vertebrata</taxon>
        <taxon>Cyclostomata</taxon>
        <taxon>Hyperoartia</taxon>
        <taxon>Petromyzontiformes</taxon>
        <taxon>Petromyzontidae</taxon>
        <taxon>Petromyzon</taxon>
    </lineage>
</organism>
<evidence type="ECO:0000313" key="9">
    <source>
        <dbReference type="Ensembl" id="ENSPMAP00000008648.1"/>
    </source>
</evidence>
<dbReference type="FunFam" id="3.30.40.10:FF:000004">
    <property type="entry name" value="Jade family PHD finger 2"/>
    <property type="match status" value="1"/>
</dbReference>
<evidence type="ECO:0000256" key="2">
    <source>
        <dbReference type="ARBA" id="ARBA00022737"/>
    </source>
</evidence>
<dbReference type="Pfam" id="PF13831">
    <property type="entry name" value="PHD_2"/>
    <property type="match status" value="1"/>
</dbReference>
<reference evidence="9" key="1">
    <citation type="submission" date="2025-08" db="UniProtKB">
        <authorList>
            <consortium name="Ensembl"/>
        </authorList>
    </citation>
    <scope>IDENTIFICATION</scope>
</reference>
<dbReference type="GO" id="GO:0008270">
    <property type="term" value="F:zinc ion binding"/>
    <property type="evidence" value="ECO:0007669"/>
    <property type="project" value="UniProtKB-KW"/>
</dbReference>
<evidence type="ECO:0000256" key="1">
    <source>
        <dbReference type="ARBA" id="ARBA00022723"/>
    </source>
</evidence>
<accession>S4RTV8</accession>
<evidence type="ECO:0008006" key="10">
    <source>
        <dbReference type="Google" id="ProtNLM"/>
    </source>
</evidence>
<evidence type="ECO:0000256" key="3">
    <source>
        <dbReference type="ARBA" id="ARBA00022771"/>
    </source>
</evidence>
<name>S4RTV8_PETMA</name>
<dbReference type="PROSITE" id="PS50016">
    <property type="entry name" value="ZF_PHD_2"/>
    <property type="match status" value="1"/>
</dbReference>
<evidence type="ECO:0000256" key="5">
    <source>
        <dbReference type="ARBA" id="ARBA00038371"/>
    </source>
</evidence>
<dbReference type="PANTHER" id="PTHR13793:SF160">
    <property type="entry name" value="PHD FINGER PROTEIN RHINOCEROS"/>
    <property type="match status" value="1"/>
</dbReference>
<keyword evidence="2" id="KW-0677">Repeat</keyword>
<dbReference type="PROSITE" id="PS01359">
    <property type="entry name" value="ZF_PHD_1"/>
    <property type="match status" value="1"/>
</dbReference>
<dbReference type="Pfam" id="PF13832">
    <property type="entry name" value="zf-HC5HC2H_2"/>
    <property type="match status" value="1"/>
</dbReference>
<dbReference type="PROSITE" id="PS51805">
    <property type="entry name" value="EPHD"/>
    <property type="match status" value="1"/>
</dbReference>
<dbReference type="InterPro" id="IPR011011">
    <property type="entry name" value="Znf_FYVE_PHD"/>
</dbReference>
<dbReference type="PANTHER" id="PTHR13793">
    <property type="entry name" value="PHD FINGER PROTEINS"/>
    <property type="match status" value="1"/>
</dbReference>
<evidence type="ECO:0000259" key="8">
    <source>
        <dbReference type="PROSITE" id="PS51805"/>
    </source>
</evidence>
<keyword evidence="1" id="KW-0479">Metal-binding</keyword>